<evidence type="ECO:0000256" key="12">
    <source>
        <dbReference type="RuleBase" id="RU000679"/>
    </source>
</evidence>
<dbReference type="KEGG" id="fas:105270408"/>
<dbReference type="Proteomes" id="UP000694866">
    <property type="component" value="Unplaced"/>
</dbReference>
<keyword evidence="5 12" id="KW-0812">Transmembrane</keyword>
<reference evidence="15" key="1">
    <citation type="submission" date="2025-08" db="UniProtKB">
        <authorList>
            <consortium name="RefSeq"/>
        </authorList>
    </citation>
    <scope>IDENTIFICATION</scope>
    <source>
        <strain evidence="15">USDA-PBARC FA_bdor</strain>
        <tissue evidence="15">Whole organism</tissue>
    </source>
</reference>
<dbReference type="Gene3D" id="1.10.287.770">
    <property type="entry name" value="YojJ-like"/>
    <property type="match status" value="1"/>
</dbReference>
<keyword evidence="4 12" id="KW-0894">Sodium channel</keyword>
<evidence type="ECO:0000256" key="6">
    <source>
        <dbReference type="ARBA" id="ARBA00022989"/>
    </source>
</evidence>
<protein>
    <submittedName>
        <fullName evidence="15">Pickpocket protein 28-like</fullName>
    </submittedName>
</protein>
<evidence type="ECO:0000256" key="9">
    <source>
        <dbReference type="ARBA" id="ARBA00023136"/>
    </source>
</evidence>
<sequence length="93" mass="11120">MDYGICRFYRGERTPKEVTAEVSFQFPKDKYIHEQVFGFIDFLAAVGGAAGLVLGASILSFVEIFYFATLRCFLYYRKMQREKRRYERMKQRY</sequence>
<keyword evidence="6 13" id="KW-1133">Transmembrane helix</keyword>
<keyword evidence="3 12" id="KW-0813">Transport</keyword>
<evidence type="ECO:0000256" key="1">
    <source>
        <dbReference type="ARBA" id="ARBA00004141"/>
    </source>
</evidence>
<keyword evidence="14" id="KW-1185">Reference proteome</keyword>
<dbReference type="InterPro" id="IPR001873">
    <property type="entry name" value="ENaC"/>
</dbReference>
<dbReference type="GO" id="GO:0005272">
    <property type="term" value="F:sodium channel activity"/>
    <property type="evidence" value="ECO:0007669"/>
    <property type="project" value="UniProtKB-KW"/>
</dbReference>
<evidence type="ECO:0000256" key="10">
    <source>
        <dbReference type="ARBA" id="ARBA00023201"/>
    </source>
</evidence>
<keyword evidence="11 12" id="KW-0407">Ion channel</keyword>
<comment type="similarity">
    <text evidence="2 12">Belongs to the amiloride-sensitive sodium channel (TC 1.A.6) family.</text>
</comment>
<gene>
    <name evidence="15" type="primary">LOC105270408</name>
</gene>
<evidence type="ECO:0000256" key="7">
    <source>
        <dbReference type="ARBA" id="ARBA00023053"/>
    </source>
</evidence>
<evidence type="ECO:0000313" key="15">
    <source>
        <dbReference type="RefSeq" id="XP_011309608.1"/>
    </source>
</evidence>
<keyword evidence="7" id="KW-0915">Sodium</keyword>
<evidence type="ECO:0000256" key="3">
    <source>
        <dbReference type="ARBA" id="ARBA00022448"/>
    </source>
</evidence>
<evidence type="ECO:0000256" key="5">
    <source>
        <dbReference type="ARBA" id="ARBA00022692"/>
    </source>
</evidence>
<dbReference type="GeneID" id="105270408"/>
<dbReference type="OrthoDB" id="6628406at2759"/>
<comment type="subcellular location">
    <subcellularLocation>
        <location evidence="1">Membrane</location>
        <topology evidence="1">Multi-pass membrane protein</topology>
    </subcellularLocation>
</comment>
<name>A0A9R1U6X5_9HYME</name>
<evidence type="ECO:0000256" key="4">
    <source>
        <dbReference type="ARBA" id="ARBA00022461"/>
    </source>
</evidence>
<keyword evidence="10 12" id="KW-0739">Sodium transport</keyword>
<dbReference type="AlphaFoldDB" id="A0A9R1U6X5"/>
<evidence type="ECO:0000256" key="2">
    <source>
        <dbReference type="ARBA" id="ARBA00007193"/>
    </source>
</evidence>
<dbReference type="Pfam" id="PF00858">
    <property type="entry name" value="ASC"/>
    <property type="match status" value="1"/>
</dbReference>
<evidence type="ECO:0000256" key="8">
    <source>
        <dbReference type="ARBA" id="ARBA00023065"/>
    </source>
</evidence>
<evidence type="ECO:0000256" key="11">
    <source>
        <dbReference type="ARBA" id="ARBA00023303"/>
    </source>
</evidence>
<dbReference type="GO" id="GO:0016020">
    <property type="term" value="C:membrane"/>
    <property type="evidence" value="ECO:0007669"/>
    <property type="project" value="UniProtKB-SubCell"/>
</dbReference>
<dbReference type="RefSeq" id="XP_011309608.1">
    <property type="nucleotide sequence ID" value="XM_011311306.1"/>
</dbReference>
<evidence type="ECO:0000256" key="13">
    <source>
        <dbReference type="SAM" id="Phobius"/>
    </source>
</evidence>
<keyword evidence="9 13" id="KW-0472">Membrane</keyword>
<feature type="transmembrane region" description="Helical" evidence="13">
    <location>
        <begin position="52"/>
        <end position="76"/>
    </location>
</feature>
<organism evidence="14 15">
    <name type="scientific">Fopius arisanus</name>
    <dbReference type="NCBI Taxonomy" id="64838"/>
    <lineage>
        <taxon>Eukaryota</taxon>
        <taxon>Metazoa</taxon>
        <taxon>Ecdysozoa</taxon>
        <taxon>Arthropoda</taxon>
        <taxon>Hexapoda</taxon>
        <taxon>Insecta</taxon>
        <taxon>Pterygota</taxon>
        <taxon>Neoptera</taxon>
        <taxon>Endopterygota</taxon>
        <taxon>Hymenoptera</taxon>
        <taxon>Apocrita</taxon>
        <taxon>Ichneumonoidea</taxon>
        <taxon>Braconidae</taxon>
        <taxon>Opiinae</taxon>
        <taxon>Fopius</taxon>
    </lineage>
</organism>
<proteinExistence type="inferred from homology"/>
<keyword evidence="8 12" id="KW-0406">Ion transport</keyword>
<evidence type="ECO:0000313" key="14">
    <source>
        <dbReference type="Proteomes" id="UP000694866"/>
    </source>
</evidence>
<accession>A0A9R1U6X5</accession>